<comment type="caution">
    <text evidence="2">The sequence shown here is derived from an EMBL/GenBank/DDBJ whole genome shotgun (WGS) entry which is preliminary data.</text>
</comment>
<accession>A0AAU9MJD5</accession>
<dbReference type="InterPro" id="IPR040381">
    <property type="entry name" value="At4g14450-like"/>
</dbReference>
<dbReference type="PANTHER" id="PTHR33912:SF2">
    <property type="entry name" value="PUTATIVE-RELATED"/>
    <property type="match status" value="1"/>
</dbReference>
<dbReference type="EMBL" id="CAKMRJ010002223">
    <property type="protein sequence ID" value="CAH1427030.1"/>
    <property type="molecule type" value="Genomic_DNA"/>
</dbReference>
<organism evidence="2 3">
    <name type="scientific">Lactuca virosa</name>
    <dbReference type="NCBI Taxonomy" id="75947"/>
    <lineage>
        <taxon>Eukaryota</taxon>
        <taxon>Viridiplantae</taxon>
        <taxon>Streptophyta</taxon>
        <taxon>Embryophyta</taxon>
        <taxon>Tracheophyta</taxon>
        <taxon>Spermatophyta</taxon>
        <taxon>Magnoliopsida</taxon>
        <taxon>eudicotyledons</taxon>
        <taxon>Gunneridae</taxon>
        <taxon>Pentapetalae</taxon>
        <taxon>asterids</taxon>
        <taxon>campanulids</taxon>
        <taxon>Asterales</taxon>
        <taxon>Asteraceae</taxon>
        <taxon>Cichorioideae</taxon>
        <taxon>Cichorieae</taxon>
        <taxon>Lactucinae</taxon>
        <taxon>Lactuca</taxon>
    </lineage>
</organism>
<dbReference type="GO" id="GO:0005737">
    <property type="term" value="C:cytoplasm"/>
    <property type="evidence" value="ECO:0007669"/>
    <property type="project" value="TreeGrafter"/>
</dbReference>
<feature type="compositionally biased region" description="Polar residues" evidence="1">
    <location>
        <begin position="1"/>
        <end position="10"/>
    </location>
</feature>
<evidence type="ECO:0000256" key="1">
    <source>
        <dbReference type="SAM" id="MobiDB-lite"/>
    </source>
</evidence>
<dbReference type="PANTHER" id="PTHR33912">
    <property type="entry name" value="OS01G0939400 PROTEIN"/>
    <property type="match status" value="1"/>
</dbReference>
<feature type="compositionally biased region" description="Basic and acidic residues" evidence="1">
    <location>
        <begin position="51"/>
        <end position="62"/>
    </location>
</feature>
<feature type="region of interest" description="Disordered" evidence="1">
    <location>
        <begin position="1"/>
        <end position="21"/>
    </location>
</feature>
<proteinExistence type="predicted"/>
<protein>
    <submittedName>
        <fullName evidence="2">Uncharacterized protein</fullName>
    </submittedName>
</protein>
<reference evidence="2 3" key="1">
    <citation type="submission" date="2022-01" db="EMBL/GenBank/DDBJ databases">
        <authorList>
            <person name="Xiong W."/>
            <person name="Schranz E."/>
        </authorList>
    </citation>
    <scope>NUCLEOTIDE SEQUENCE [LARGE SCALE GENOMIC DNA]</scope>
</reference>
<name>A0AAU9MJD5_9ASTR</name>
<dbReference type="GO" id="GO:0005634">
    <property type="term" value="C:nucleus"/>
    <property type="evidence" value="ECO:0007669"/>
    <property type="project" value="TreeGrafter"/>
</dbReference>
<dbReference type="Proteomes" id="UP001157418">
    <property type="component" value="Unassembled WGS sequence"/>
</dbReference>
<evidence type="ECO:0000313" key="3">
    <source>
        <dbReference type="Proteomes" id="UP001157418"/>
    </source>
</evidence>
<dbReference type="AlphaFoldDB" id="A0AAU9MJD5"/>
<keyword evidence="3" id="KW-1185">Reference proteome</keyword>
<gene>
    <name evidence="2" type="ORF">LVIROSA_LOCUS14074</name>
</gene>
<evidence type="ECO:0000313" key="2">
    <source>
        <dbReference type="EMBL" id="CAH1427030.1"/>
    </source>
</evidence>
<sequence>MADKSSTNNRKPSRLQRRAPASIQISPVSNWNVAIPLLSPVEKTNRMSSSSKEESRRAAHTVVEPEKKPVVYKKWQHPADPFYYEPAPPFVCSGVEFRS</sequence>
<feature type="region of interest" description="Disordered" evidence="1">
    <location>
        <begin position="43"/>
        <end position="62"/>
    </location>
</feature>